<feature type="transmembrane region" description="Helical" evidence="1">
    <location>
        <begin position="41"/>
        <end position="61"/>
    </location>
</feature>
<reference evidence="2" key="1">
    <citation type="submission" date="2017-02" db="EMBL/GenBank/DDBJ databases">
        <title>Delving into the versatile metabolic prowess of the omnipresent phylum Bacteroidetes.</title>
        <authorList>
            <person name="Nobu M.K."/>
            <person name="Mei R."/>
            <person name="Narihiro T."/>
            <person name="Kuroda K."/>
            <person name="Liu W.-T."/>
        </authorList>
    </citation>
    <scope>NUCLEOTIDE SEQUENCE</scope>
    <source>
        <strain evidence="2">ADurb.Bin276</strain>
    </source>
</reference>
<dbReference type="Gene3D" id="1.10.1760.20">
    <property type="match status" value="1"/>
</dbReference>
<name>A0A1V5SSH1_9BACT</name>
<comment type="caution">
    <text evidence="2">The sequence shown here is derived from an EMBL/GenBank/DDBJ whole genome shotgun (WGS) entry which is preliminary data.</text>
</comment>
<organism evidence="2">
    <name type="scientific">Candidatus Atribacter allofermentans</name>
    <dbReference type="NCBI Taxonomy" id="1852833"/>
    <lineage>
        <taxon>Bacteria</taxon>
        <taxon>Pseudomonadati</taxon>
        <taxon>Atribacterota</taxon>
        <taxon>Atribacteria</taxon>
        <taxon>Atribacterales</taxon>
        <taxon>Atribacteraceae</taxon>
        <taxon>Atribacter</taxon>
    </lineage>
</organism>
<dbReference type="PANTHER" id="PTHR37815:SF3">
    <property type="entry name" value="UPF0397 PROTEIN SPR0429"/>
    <property type="match status" value="1"/>
</dbReference>
<dbReference type="AlphaFoldDB" id="A0A1V5SSH1"/>
<proteinExistence type="predicted"/>
<keyword evidence="1" id="KW-0812">Transmembrane</keyword>
<protein>
    <submittedName>
        <fullName evidence="2">Thiamine transporter HmpT</fullName>
    </submittedName>
</protein>
<dbReference type="GO" id="GO:0016020">
    <property type="term" value="C:membrane"/>
    <property type="evidence" value="ECO:0007669"/>
    <property type="project" value="InterPro"/>
</dbReference>
<feature type="transmembrane region" description="Helical" evidence="1">
    <location>
        <begin position="130"/>
        <end position="151"/>
    </location>
</feature>
<keyword evidence="1" id="KW-0472">Membrane</keyword>
<accession>A0A1V5SSH1</accession>
<dbReference type="EMBL" id="MWBQ01000102">
    <property type="protein sequence ID" value="OQA56932.1"/>
    <property type="molecule type" value="Genomic_DNA"/>
</dbReference>
<dbReference type="InterPro" id="IPR009825">
    <property type="entry name" value="ECF_substrate-spec-like"/>
</dbReference>
<evidence type="ECO:0000256" key="1">
    <source>
        <dbReference type="SAM" id="Phobius"/>
    </source>
</evidence>
<gene>
    <name evidence="2" type="primary">hmpT_2</name>
    <name evidence="2" type="ORF">BWY41_01398</name>
</gene>
<dbReference type="Proteomes" id="UP000485569">
    <property type="component" value="Unassembled WGS sequence"/>
</dbReference>
<dbReference type="PANTHER" id="PTHR37815">
    <property type="entry name" value="UPF0397 PROTEIN BC_2624-RELATED"/>
    <property type="match status" value="1"/>
</dbReference>
<feature type="transmembrane region" description="Helical" evidence="1">
    <location>
        <begin position="102"/>
        <end position="124"/>
    </location>
</feature>
<keyword evidence="1" id="KW-1133">Transmembrane helix</keyword>
<sequence length="174" mass="18943">MKRSICLLCLSALGIALTFIASLIRIPIPSIRWYFHLGDTVIFVVSLLFGPIAGAVSGAIGSSLADLHAGLTVWIPFSLVIKGLEGFIVGWISQGREGKMDLIALFVGSLLMIGGYAIATMVLFGWPVLIYEVPVDVAQCVVAIILSLFIVRNIRKRFPIISKLKGCIEWKNQI</sequence>
<dbReference type="Pfam" id="PF07155">
    <property type="entry name" value="ECF-ribofla_trS"/>
    <property type="match status" value="1"/>
</dbReference>
<evidence type="ECO:0000313" key="2">
    <source>
        <dbReference type="EMBL" id="OQA56932.1"/>
    </source>
</evidence>